<keyword evidence="1" id="KW-0677">Repeat</keyword>
<protein>
    <recommendedName>
        <fullName evidence="3">RCC1-like domain-containing protein</fullName>
    </recommendedName>
</protein>
<dbReference type="PANTHER" id="PTHR22870">
    <property type="entry name" value="REGULATOR OF CHROMOSOME CONDENSATION"/>
    <property type="match status" value="1"/>
</dbReference>
<reference evidence="4" key="1">
    <citation type="submission" date="2020-05" db="EMBL/GenBank/DDBJ databases">
        <title>WGS assembly of Panicum virgatum.</title>
        <authorList>
            <person name="Lovell J.T."/>
            <person name="Jenkins J."/>
            <person name="Shu S."/>
            <person name="Juenger T.E."/>
            <person name="Schmutz J."/>
        </authorList>
    </citation>
    <scope>NUCLEOTIDE SEQUENCE</scope>
    <source>
        <strain evidence="4">AP13</strain>
    </source>
</reference>
<dbReference type="InterPro" id="IPR058923">
    <property type="entry name" value="RCC1-like_dom"/>
</dbReference>
<dbReference type="Gene3D" id="2.130.10.30">
    <property type="entry name" value="Regulator of chromosome condensation 1/beta-lactamase-inhibitor protein II"/>
    <property type="match status" value="2"/>
</dbReference>
<dbReference type="EMBL" id="CM029050">
    <property type="protein sequence ID" value="KAG2566979.1"/>
    <property type="molecule type" value="Genomic_DNA"/>
</dbReference>
<sequence>MQRPMDATGNRASVVIKLHQTVNKTNYSSSNPCDANEITEQIPLAANPSILLHLLSSYGLDANDLAALEGTCKFFRSPANFQPDAALSLPEVAALDTCCQKAMFKSMKHEEKEKLKQRCGGSWKLVLGYLLVGERNYRREKSQVVAGPGHSIVVTTKGDVYSFGANCSGQLGLGNTEDQFEPCLIIRSLQGIRITQAAVGTRQTMLVSDTGSVYKFGLDAFAGWGSSGNYTSSPKLLESLKGIFVVQASIGGVFSSVLSREGQVYTFSWGREARHGHASDLTDVEPRLLSGPLENALVVQIAAGYCYLLMLAYQPTGMSVYSVSYGLGGKLGHEHNRNLGIPALVQHFHAMDVKPLSISAGAFHCSALALDGRVFSWGWSRYGCLGQGCAVEWVSLPREVEGLKDAKARHLSAGDYTTFVVADNGDVYFFGWAASCNTWILRLLSRILRAWSF</sequence>
<feature type="repeat" description="RCC1" evidence="2">
    <location>
        <begin position="372"/>
        <end position="424"/>
    </location>
</feature>
<evidence type="ECO:0000313" key="4">
    <source>
        <dbReference type="EMBL" id="KAG2566979.1"/>
    </source>
</evidence>
<feature type="domain" description="RCC1-like" evidence="3">
    <location>
        <begin position="142"/>
        <end position="437"/>
    </location>
</feature>
<keyword evidence="5" id="KW-1185">Reference proteome</keyword>
<proteinExistence type="predicted"/>
<dbReference type="Pfam" id="PF25390">
    <property type="entry name" value="WD40_RLD"/>
    <property type="match status" value="1"/>
</dbReference>
<dbReference type="InterPro" id="IPR009091">
    <property type="entry name" value="RCC1/BLIP-II"/>
</dbReference>
<name>A0A8T0Q2U8_PANVG</name>
<gene>
    <name evidence="4" type="ORF">PVAP13_7NG228800</name>
</gene>
<evidence type="ECO:0000313" key="5">
    <source>
        <dbReference type="Proteomes" id="UP000823388"/>
    </source>
</evidence>
<evidence type="ECO:0000259" key="3">
    <source>
        <dbReference type="Pfam" id="PF25390"/>
    </source>
</evidence>
<organism evidence="4 5">
    <name type="scientific">Panicum virgatum</name>
    <name type="common">Blackwell switchgrass</name>
    <dbReference type="NCBI Taxonomy" id="38727"/>
    <lineage>
        <taxon>Eukaryota</taxon>
        <taxon>Viridiplantae</taxon>
        <taxon>Streptophyta</taxon>
        <taxon>Embryophyta</taxon>
        <taxon>Tracheophyta</taxon>
        <taxon>Spermatophyta</taxon>
        <taxon>Magnoliopsida</taxon>
        <taxon>Liliopsida</taxon>
        <taxon>Poales</taxon>
        <taxon>Poaceae</taxon>
        <taxon>PACMAD clade</taxon>
        <taxon>Panicoideae</taxon>
        <taxon>Panicodae</taxon>
        <taxon>Paniceae</taxon>
        <taxon>Panicinae</taxon>
        <taxon>Panicum</taxon>
        <taxon>Panicum sect. Hiantes</taxon>
    </lineage>
</organism>
<accession>A0A8T0Q2U8</accession>
<dbReference type="SUPFAM" id="SSF50985">
    <property type="entry name" value="RCC1/BLIP-II"/>
    <property type="match status" value="1"/>
</dbReference>
<dbReference type="AlphaFoldDB" id="A0A8T0Q2U8"/>
<evidence type="ECO:0000256" key="1">
    <source>
        <dbReference type="ARBA" id="ARBA00022737"/>
    </source>
</evidence>
<dbReference type="InterPro" id="IPR051210">
    <property type="entry name" value="Ub_ligase/GEF_domain"/>
</dbReference>
<comment type="caution">
    <text evidence="4">The sequence shown here is derived from an EMBL/GenBank/DDBJ whole genome shotgun (WGS) entry which is preliminary data.</text>
</comment>
<dbReference type="PANTHER" id="PTHR22870:SF198">
    <property type="entry name" value="F-BOX DOMAIN-CONTAINING PROTEIN"/>
    <property type="match status" value="1"/>
</dbReference>
<evidence type="ECO:0000256" key="2">
    <source>
        <dbReference type="PROSITE-ProRule" id="PRU00235"/>
    </source>
</evidence>
<feature type="repeat" description="RCC1" evidence="2">
    <location>
        <begin position="262"/>
        <end position="314"/>
    </location>
</feature>
<dbReference type="PRINTS" id="PR00633">
    <property type="entry name" value="RCCNDNSATION"/>
</dbReference>
<feature type="repeat" description="RCC1" evidence="2">
    <location>
        <begin position="158"/>
        <end position="210"/>
    </location>
</feature>
<dbReference type="PROSITE" id="PS50012">
    <property type="entry name" value="RCC1_3"/>
    <property type="match status" value="3"/>
</dbReference>
<dbReference type="Proteomes" id="UP000823388">
    <property type="component" value="Chromosome 7N"/>
</dbReference>
<dbReference type="InterPro" id="IPR000408">
    <property type="entry name" value="Reg_chr_condens"/>
</dbReference>